<evidence type="ECO:0000313" key="3">
    <source>
        <dbReference type="Proteomes" id="UP000651475"/>
    </source>
</evidence>
<organism evidence="2 3">
    <name type="scientific">Parabacteroides hominis</name>
    <dbReference type="NCBI Taxonomy" id="2763057"/>
    <lineage>
        <taxon>Bacteria</taxon>
        <taxon>Pseudomonadati</taxon>
        <taxon>Bacteroidota</taxon>
        <taxon>Bacteroidia</taxon>
        <taxon>Bacteroidales</taxon>
        <taxon>Tannerellaceae</taxon>
        <taxon>Parabacteroides</taxon>
    </lineage>
</organism>
<keyword evidence="3" id="KW-1185">Reference proteome</keyword>
<dbReference type="InterPro" id="IPR036887">
    <property type="entry name" value="HTH_APSES_sf"/>
</dbReference>
<dbReference type="InterPro" id="IPR018004">
    <property type="entry name" value="KilA/APSES_HTH"/>
</dbReference>
<evidence type="ECO:0000313" key="2">
    <source>
        <dbReference type="EMBL" id="MBC5632640.1"/>
    </source>
</evidence>
<dbReference type="InterPro" id="IPR017880">
    <property type="entry name" value="KilA_N"/>
</dbReference>
<evidence type="ECO:0000259" key="1">
    <source>
        <dbReference type="PROSITE" id="PS51301"/>
    </source>
</evidence>
<name>A0ABR7DML4_9BACT</name>
<reference evidence="2 3" key="1">
    <citation type="submission" date="2020-08" db="EMBL/GenBank/DDBJ databases">
        <title>Genome public.</title>
        <authorList>
            <person name="Liu C."/>
            <person name="Sun Q."/>
        </authorList>
    </citation>
    <scope>NUCLEOTIDE SEQUENCE [LARGE SCALE GENOMIC DNA]</scope>
    <source>
        <strain evidence="2 3">NSJ-79</strain>
    </source>
</reference>
<dbReference type="RefSeq" id="WP_186929395.1">
    <property type="nucleotide sequence ID" value="NZ_JACOOJ010000009.1"/>
</dbReference>
<dbReference type="EMBL" id="JACOOJ010000009">
    <property type="protein sequence ID" value="MBC5632640.1"/>
    <property type="molecule type" value="Genomic_DNA"/>
</dbReference>
<dbReference type="PROSITE" id="PS51301">
    <property type="entry name" value="KILA_N"/>
    <property type="match status" value="1"/>
</dbReference>
<dbReference type="SMART" id="SM01252">
    <property type="entry name" value="KilA-N"/>
    <property type="match status" value="1"/>
</dbReference>
<dbReference type="Pfam" id="PF04383">
    <property type="entry name" value="KilA-N"/>
    <property type="match status" value="1"/>
</dbReference>
<dbReference type="Proteomes" id="UP000651475">
    <property type="component" value="Unassembled WGS sequence"/>
</dbReference>
<feature type="domain" description="KilA-N" evidence="1">
    <location>
        <begin position="5"/>
        <end position="126"/>
    </location>
</feature>
<comment type="caution">
    <text evidence="2">The sequence shown here is derived from an EMBL/GenBank/DDBJ whole genome shotgun (WGS) entry which is preliminary data.</text>
</comment>
<proteinExistence type="predicted"/>
<accession>A0ABR7DML4</accession>
<protein>
    <submittedName>
        <fullName evidence="2">KilA-N domain-containing protein</fullName>
    </submittedName>
</protein>
<gene>
    <name evidence="2" type="ORF">H8S65_07645</name>
</gene>
<sequence length="231" mass="27211">MKTNQEMVRYIDNFSVIQRTSDGYFDANGLLNQWNSVEGNPERSMKRFLDSPKTNEFIEALINDESQRSKMQFPDIQAVKSIKSRTLKDGSKTIGQVWMHPLLFIKFAMWINPTFEVKVLRFVYDEMIRYRNDAGDAYKELSSAVMKIVPSHFMPKAMQKIGEALNWIIFNSHEKMLRNKHGDEGKLRELWQLEKKIAGLIEEGFISTYEQLISYLRKLYRKNWEPKVLTV</sequence>
<dbReference type="SUPFAM" id="SSF54616">
    <property type="entry name" value="DNA-binding domain of Mlu1-box binding protein MBP1"/>
    <property type="match status" value="1"/>
</dbReference>